<keyword evidence="1" id="KW-0472">Membrane</keyword>
<gene>
    <name evidence="2" type="ORF">OMP38_16340</name>
</gene>
<sequence>MGTLLLLTKGDNVNINFTNFRGDLFAVLAAVSWELFKKFIKKYQKDAIVSTCDHERWLSFKRLNVTLTMVILLALIVNLYIRFRAIYPIFIESESQAQLSLNIRS</sequence>
<keyword evidence="3" id="KW-1185">Reference proteome</keyword>
<name>A0A9X4KHI0_9BACL</name>
<protein>
    <submittedName>
        <fullName evidence="2">Uncharacterized protein</fullName>
    </submittedName>
</protein>
<evidence type="ECO:0000313" key="2">
    <source>
        <dbReference type="EMBL" id="MDG0792263.1"/>
    </source>
</evidence>
<accession>A0A9X4KHI0</accession>
<dbReference type="EMBL" id="JAPDHZ010000003">
    <property type="protein sequence ID" value="MDG0792263.1"/>
    <property type="molecule type" value="Genomic_DNA"/>
</dbReference>
<organism evidence="2 3">
    <name type="scientific">Cohnella ginsengisoli</name>
    <dbReference type="NCBI Taxonomy" id="425004"/>
    <lineage>
        <taxon>Bacteria</taxon>
        <taxon>Bacillati</taxon>
        <taxon>Bacillota</taxon>
        <taxon>Bacilli</taxon>
        <taxon>Bacillales</taxon>
        <taxon>Paenibacillaceae</taxon>
        <taxon>Cohnella</taxon>
    </lineage>
</organism>
<dbReference type="RefSeq" id="WP_277566079.1">
    <property type="nucleotide sequence ID" value="NZ_JAPDHZ010000003.1"/>
</dbReference>
<dbReference type="AlphaFoldDB" id="A0A9X4KHI0"/>
<keyword evidence="1" id="KW-0812">Transmembrane</keyword>
<evidence type="ECO:0000256" key="1">
    <source>
        <dbReference type="SAM" id="Phobius"/>
    </source>
</evidence>
<dbReference type="Proteomes" id="UP001153387">
    <property type="component" value="Unassembled WGS sequence"/>
</dbReference>
<proteinExistence type="predicted"/>
<keyword evidence="1" id="KW-1133">Transmembrane helix</keyword>
<reference evidence="2 3" key="1">
    <citation type="submission" date="2022-10" db="EMBL/GenBank/DDBJ databases">
        <title>Comparative genomic analysis of Cohnella hashimotonis sp. nov., isolated from the International Space Station.</title>
        <authorList>
            <person name="Simpson A."/>
            <person name="Venkateswaran K."/>
        </authorList>
    </citation>
    <scope>NUCLEOTIDE SEQUENCE [LARGE SCALE GENOMIC DNA]</scope>
    <source>
        <strain evidence="2 3">DSM 18997</strain>
    </source>
</reference>
<comment type="caution">
    <text evidence="2">The sequence shown here is derived from an EMBL/GenBank/DDBJ whole genome shotgun (WGS) entry which is preliminary data.</text>
</comment>
<evidence type="ECO:0000313" key="3">
    <source>
        <dbReference type="Proteomes" id="UP001153387"/>
    </source>
</evidence>
<feature type="transmembrane region" description="Helical" evidence="1">
    <location>
        <begin position="63"/>
        <end position="81"/>
    </location>
</feature>